<keyword evidence="2" id="KW-1185">Reference proteome</keyword>
<proteinExistence type="predicted"/>
<dbReference type="InterPro" id="IPR011009">
    <property type="entry name" value="Kinase-like_dom_sf"/>
</dbReference>
<dbReference type="Proteomes" id="UP000000657">
    <property type="component" value="Chromosome"/>
</dbReference>
<dbReference type="KEGG" id="fal:FRAAL4300"/>
<evidence type="ECO:0000313" key="1">
    <source>
        <dbReference type="EMBL" id="CAJ62942.1"/>
    </source>
</evidence>
<dbReference type="STRING" id="326424.FRAAL4300"/>
<reference evidence="1 2" key="1">
    <citation type="journal article" date="2007" name="Genome Res.">
        <title>Genome characteristics of facultatively symbiotic Frankia sp. strains reflect host range and host plant biogeography.</title>
        <authorList>
            <person name="Normand P."/>
            <person name="Lapierre P."/>
            <person name="Tisa L.S."/>
            <person name="Gogarten J.P."/>
            <person name="Alloisio N."/>
            <person name="Bagnarol E."/>
            <person name="Bassi C.A."/>
            <person name="Berry A.M."/>
            <person name="Bickhart D.M."/>
            <person name="Choisne N."/>
            <person name="Couloux A."/>
            <person name="Cournoyer B."/>
            <person name="Cruveiller S."/>
            <person name="Daubin V."/>
            <person name="Demange N."/>
            <person name="Francino M.P."/>
            <person name="Goltsman E."/>
            <person name="Huang Y."/>
            <person name="Kopp O.R."/>
            <person name="Labarre L."/>
            <person name="Lapidus A."/>
            <person name="Lavire C."/>
            <person name="Marechal J."/>
            <person name="Martinez M."/>
            <person name="Mastronunzio J.E."/>
            <person name="Mullin B.C."/>
            <person name="Niemann J."/>
            <person name="Pujic P."/>
            <person name="Rawnsley T."/>
            <person name="Rouy Z."/>
            <person name="Schenowitz C."/>
            <person name="Sellstedt A."/>
            <person name="Tavares F."/>
            <person name="Tomkins J.P."/>
            <person name="Vallenet D."/>
            <person name="Valverde C."/>
            <person name="Wall L.G."/>
            <person name="Wang Y."/>
            <person name="Medigue C."/>
            <person name="Benson D.R."/>
        </authorList>
    </citation>
    <scope>NUCLEOTIDE SEQUENCE [LARGE SCALE GENOMIC DNA]</scope>
    <source>
        <strain evidence="2">DSM 45986 / CECT 9034 / ACN14a</strain>
    </source>
</reference>
<name>Q0RHT1_FRAAA</name>
<dbReference type="EMBL" id="CT573213">
    <property type="protein sequence ID" value="CAJ62942.1"/>
    <property type="molecule type" value="Genomic_DNA"/>
</dbReference>
<sequence length="171" mass="18842">MTRIVWAELPSTVRREVEERAGRVMASHSADGGRSDLTATLETDSGLVFVKAAQGRPFAPSLRNEAATNPYVRDIAPELLWHVKADGWTVLGFEHVAGRHADFTPGSPDLPLFRAALDRLQCIPLPPHATARVERHYGQEPAMTGEALLHTDLNRHNILITGQRAVIVDWA</sequence>
<dbReference type="RefSeq" id="WP_011605426.1">
    <property type="nucleotide sequence ID" value="NC_008278.1"/>
</dbReference>
<dbReference type="AlphaFoldDB" id="Q0RHT1"/>
<evidence type="ECO:0008006" key="3">
    <source>
        <dbReference type="Google" id="ProtNLM"/>
    </source>
</evidence>
<dbReference type="eggNOG" id="COG0510">
    <property type="taxonomic scope" value="Bacteria"/>
</dbReference>
<dbReference type="SUPFAM" id="SSF56112">
    <property type="entry name" value="Protein kinase-like (PK-like)"/>
    <property type="match status" value="1"/>
</dbReference>
<evidence type="ECO:0000313" key="2">
    <source>
        <dbReference type="Proteomes" id="UP000000657"/>
    </source>
</evidence>
<dbReference type="HOGENOM" id="CLU_1560698_0_0_11"/>
<accession>Q0RHT1</accession>
<protein>
    <recommendedName>
        <fullName evidence="3">Aminoglycoside phosphotransferase domain-containing protein</fullName>
    </recommendedName>
</protein>
<gene>
    <name evidence="1" type="ordered locus">FRAAL4300</name>
</gene>
<organism evidence="1 2">
    <name type="scientific">Frankia alni (strain DSM 45986 / CECT 9034 / ACN14a)</name>
    <dbReference type="NCBI Taxonomy" id="326424"/>
    <lineage>
        <taxon>Bacteria</taxon>
        <taxon>Bacillati</taxon>
        <taxon>Actinomycetota</taxon>
        <taxon>Actinomycetes</taxon>
        <taxon>Frankiales</taxon>
        <taxon>Frankiaceae</taxon>
        <taxon>Frankia</taxon>
    </lineage>
</organism>